<evidence type="ECO:0000313" key="2">
    <source>
        <dbReference type="EMBL" id="EZP26730.1"/>
    </source>
</evidence>
<dbReference type="AlphaFoldDB" id="A0A031FSZ7"/>
<dbReference type="EMBL" id="JFYO01000006">
    <property type="protein sequence ID" value="EZP26730.1"/>
    <property type="molecule type" value="Genomic_DNA"/>
</dbReference>
<proteinExistence type="predicted"/>
<dbReference type="Pfam" id="PF13625">
    <property type="entry name" value="Helicase_C_3"/>
    <property type="match status" value="1"/>
</dbReference>
<evidence type="ECO:0000259" key="1">
    <source>
        <dbReference type="Pfam" id="PF13625"/>
    </source>
</evidence>
<organism evidence="2 3">
    <name type="scientific">Microbacterium oleivorans</name>
    <dbReference type="NCBI Taxonomy" id="273677"/>
    <lineage>
        <taxon>Bacteria</taxon>
        <taxon>Bacillati</taxon>
        <taxon>Actinomycetota</taxon>
        <taxon>Actinomycetes</taxon>
        <taxon>Micrococcales</taxon>
        <taxon>Microbacteriaceae</taxon>
        <taxon>Microbacterium</taxon>
    </lineage>
</organism>
<reference evidence="2 3" key="1">
    <citation type="submission" date="2014-03" db="EMBL/GenBank/DDBJ databases">
        <title>Draft Genome Sequences of 13 Willow Endophytes.</title>
        <authorList>
            <person name="Gan H.Y."/>
            <person name="Gan H.M."/>
            <person name="Savka M.A."/>
            <person name="Hudson A.O."/>
        </authorList>
    </citation>
    <scope>NUCLEOTIDE SEQUENCE [LARGE SCALE GENOMIC DNA]</scope>
    <source>
        <strain evidence="2 3">RIT293</strain>
    </source>
</reference>
<protein>
    <submittedName>
        <fullName evidence="2">Putative DNA-binding protein</fullName>
    </submittedName>
</protein>
<dbReference type="OrthoDB" id="3415124at2"/>
<dbReference type="Proteomes" id="UP000024001">
    <property type="component" value="Unassembled WGS sequence"/>
</dbReference>
<keyword evidence="3" id="KW-1185">Reference proteome</keyword>
<feature type="domain" description="Helicase XPB/Ssl2 N-terminal" evidence="1">
    <location>
        <begin position="307"/>
        <end position="426"/>
    </location>
</feature>
<dbReference type="RefSeq" id="WP_036311874.1">
    <property type="nucleotide sequence ID" value="NZ_JFYO01000006.1"/>
</dbReference>
<name>A0A031FSZ7_9MICO</name>
<gene>
    <name evidence="2" type="ORF">BW34_01930</name>
</gene>
<evidence type="ECO:0000313" key="3">
    <source>
        <dbReference type="Proteomes" id="UP000024001"/>
    </source>
</evidence>
<dbReference type="eggNOG" id="COG2378">
    <property type="taxonomic scope" value="Bacteria"/>
</dbReference>
<sequence>MTASDARALATRLATLDPDALAALFDARHIAPNTSWTDFFDAADSLLDPAQLTRAFGDVSDLEAAALREAVDRSSPVAQLFRAGLVARALADETGRPYDAVAAALGSAAPVRAPAVFEGEPESDAASAERAFDAVASLADILHAATRTPLGRIGSGALSAGDRRRLVEAGAAATPDDADTLVAIAAETGLLAGSDRNWTITQAGSTWLGTRTVERWTEVAHRLRDRLPRSLRSPDGGWRKPADWPGAHPFDPAWPERVRRLAAMLTQWAMFTPDGTPPAWATELADGKDADADALRSLLPHEVDKVYLQNDLTAIAPGPLEPQLDLRLRTTARRESRAQAATYRFTADTIGAAFAGGETAASLTAFLTELSLTGVPQPLAYEIERAATRHGTLRVGLDRHGDTRVSGDRDLLEAINVDQALRPLGLVPDGEDLVTRTSADTTFWMLSDARYPVLAVDADGAPRALGRHEVAETAAPEPSASDRYRPLIETLKASLSEDADAAWLERELEQAVRTRATIGITVRMPDGSTRDVTLEAAGLGGGRLRGRDRAADVERTLPLSSIVSVRPVRADRPR</sequence>
<keyword evidence="2" id="KW-0238">DNA-binding</keyword>
<dbReference type="GO" id="GO:0003677">
    <property type="term" value="F:DNA binding"/>
    <property type="evidence" value="ECO:0007669"/>
    <property type="project" value="UniProtKB-KW"/>
</dbReference>
<dbReference type="PATRIC" id="fig|273677.3.peg.1915"/>
<accession>A0A031FSZ7</accession>
<comment type="caution">
    <text evidence="2">The sequence shown here is derived from an EMBL/GenBank/DDBJ whole genome shotgun (WGS) entry which is preliminary data.</text>
</comment>
<dbReference type="InterPro" id="IPR032830">
    <property type="entry name" value="XPB/Ssl2_N"/>
</dbReference>